<proteinExistence type="predicted"/>
<dbReference type="EMBL" id="VOBL01000047">
    <property type="protein sequence ID" value="KAA0970096.1"/>
    <property type="molecule type" value="Genomic_DNA"/>
</dbReference>
<feature type="region of interest" description="Disordered" evidence="1">
    <location>
        <begin position="50"/>
        <end position="74"/>
    </location>
</feature>
<name>A0A5B0DUG2_9MICC</name>
<accession>A0A5B0DUG2</accession>
<feature type="compositionally biased region" description="Basic and acidic residues" evidence="1">
    <location>
        <begin position="65"/>
        <end position="74"/>
    </location>
</feature>
<comment type="caution">
    <text evidence="2">The sequence shown here is derived from an EMBL/GenBank/DDBJ whole genome shotgun (WGS) entry which is preliminary data.</text>
</comment>
<organism evidence="2 3">
    <name type="scientific">Paeniglutamicibacter gangotriensis</name>
    <dbReference type="NCBI Taxonomy" id="254787"/>
    <lineage>
        <taxon>Bacteria</taxon>
        <taxon>Bacillati</taxon>
        <taxon>Actinomycetota</taxon>
        <taxon>Actinomycetes</taxon>
        <taxon>Micrococcales</taxon>
        <taxon>Micrococcaceae</taxon>
        <taxon>Paeniglutamicibacter</taxon>
    </lineage>
</organism>
<evidence type="ECO:0000313" key="2">
    <source>
        <dbReference type="EMBL" id="KAA0970096.1"/>
    </source>
</evidence>
<sequence length="131" mass="14247">MIAIDGRERRSAKRGGHDMIHLVAATEHATGTVLGQVNLLAKTNEVRPAVPPAGAAHRTPIRQGKCRDRGRPSHADVTTQLICGTYQDHYVITEQGNQPGLYAQVENNPWDQVQPEISRKTPAMVDSCTGS</sequence>
<dbReference type="AlphaFoldDB" id="A0A5B0DUG2"/>
<evidence type="ECO:0000256" key="1">
    <source>
        <dbReference type="SAM" id="MobiDB-lite"/>
    </source>
</evidence>
<reference evidence="2 3" key="1">
    <citation type="submission" date="2019-07" db="EMBL/GenBank/DDBJ databases">
        <title>Analysis of the biochemical properties, biological activity and biotechnological potential of siderophores and biosurfactants produced by Antarctic psychrotolerant bacteria.</title>
        <authorList>
            <person name="Styczynski M."/>
            <person name="Krucon T."/>
            <person name="Decewicz P."/>
            <person name="Dziewit L."/>
        </authorList>
    </citation>
    <scope>NUCLEOTIDE SEQUENCE [LARGE SCALE GENOMIC DNA]</scope>
    <source>
        <strain evidence="2 3">ANT_H27</strain>
    </source>
</reference>
<evidence type="ECO:0000313" key="3">
    <source>
        <dbReference type="Proteomes" id="UP000323856"/>
    </source>
</evidence>
<protein>
    <submittedName>
        <fullName evidence="2">Uncharacterized protein</fullName>
    </submittedName>
</protein>
<dbReference type="Proteomes" id="UP000323856">
    <property type="component" value="Unassembled WGS sequence"/>
</dbReference>
<gene>
    <name evidence="2" type="ORF">FQ154_20545</name>
</gene>